<feature type="signal peptide" evidence="1">
    <location>
        <begin position="1"/>
        <end position="28"/>
    </location>
</feature>
<keyword evidence="4" id="KW-1185">Reference proteome</keyword>
<dbReference type="PROSITE" id="PS51257">
    <property type="entry name" value="PROKAR_LIPOPROTEIN"/>
    <property type="match status" value="1"/>
</dbReference>
<dbReference type="InterPro" id="IPR006026">
    <property type="entry name" value="Peptidase_Metallo"/>
</dbReference>
<organism evidence="3 4">
    <name type="scientific">Deinococcus yavapaiensis KR-236</name>
    <dbReference type="NCBI Taxonomy" id="694435"/>
    <lineage>
        <taxon>Bacteria</taxon>
        <taxon>Thermotogati</taxon>
        <taxon>Deinococcota</taxon>
        <taxon>Deinococci</taxon>
        <taxon>Deinococcales</taxon>
        <taxon>Deinococcaceae</taxon>
        <taxon>Deinococcus</taxon>
    </lineage>
</organism>
<dbReference type="RefSeq" id="WP_211317926.1">
    <property type="nucleotide sequence ID" value="NZ_QJSX01000010.1"/>
</dbReference>
<evidence type="ECO:0000313" key="3">
    <source>
        <dbReference type="EMBL" id="PYE53092.1"/>
    </source>
</evidence>
<dbReference type="SUPFAM" id="SSF55486">
    <property type="entry name" value="Metalloproteases ('zincins'), catalytic domain"/>
    <property type="match status" value="1"/>
</dbReference>
<dbReference type="InterPro" id="IPR024079">
    <property type="entry name" value="MetalloPept_cat_dom_sf"/>
</dbReference>
<dbReference type="InterPro" id="IPR001506">
    <property type="entry name" value="Peptidase_M12A"/>
</dbReference>
<feature type="chain" id="PRO_5016261003" evidence="1">
    <location>
        <begin position="29"/>
        <end position="577"/>
    </location>
</feature>
<dbReference type="GO" id="GO:0008270">
    <property type="term" value="F:zinc ion binding"/>
    <property type="evidence" value="ECO:0007669"/>
    <property type="project" value="InterPro"/>
</dbReference>
<dbReference type="GO" id="GO:0004222">
    <property type="term" value="F:metalloendopeptidase activity"/>
    <property type="evidence" value="ECO:0007669"/>
    <property type="project" value="InterPro"/>
</dbReference>
<dbReference type="Proteomes" id="UP000248326">
    <property type="component" value="Unassembled WGS sequence"/>
</dbReference>
<dbReference type="Pfam" id="PF01400">
    <property type="entry name" value="Astacin"/>
    <property type="match status" value="1"/>
</dbReference>
<accession>A0A318S641</accession>
<keyword evidence="1" id="KW-0732">Signal</keyword>
<name>A0A318S641_9DEIO</name>
<sequence>MRTRRTAAAATTTFLACAALTLSGGAFSQRETIGTTSSPLSVQRASVWASPQIAVCWENPGTFARERAWVRAAVARTWETASAVRFTGWGTCARDARGIRIRIADAWPHTEGLGNRLDGRADGMILNFTFNTFSRDCRSRLQFCIDAIAVHEFGHALGFAHEHNRSDRFDCTQAHQGTEPDLFVTPYDRLSIMNYCNPAWNGDGRLSDLDRLGASVLYGKGPTPVFGAGMAMTPYTFEGGQQLETLFVTPSGAVNVLWKVNNSLWKGPAALTGPNVVDPRAWLTTVNYPLGRQLETFFAGNDGAIQVMWKSNNGAWAGPVRLTAPGTVRPGAYVSAVYYPPNQQLEVFYVGVDGAPYVLWKAQNGRWNTPSRLGPAGLAPSGGGVTAAFYPANNQLEVLLGAEDGSVRVLWKANNGRWNGPVALTSSGAITPGGALSVVYYPLNQQFETFFVDPSGRVNVLWKANNGAWSRPVAISPANVGVPGRPIVAVYHPPNQQLEVVTVGPTGAVNLVYKAQNRAWSAPVVLAGPGSAPPGSNVTVAYQELGQQLEVVFTDSGGALNLVYKAQNGAWSRPFRY</sequence>
<evidence type="ECO:0000259" key="2">
    <source>
        <dbReference type="SMART" id="SM00235"/>
    </source>
</evidence>
<dbReference type="Gene3D" id="3.40.390.10">
    <property type="entry name" value="Collagenase (Catalytic Domain)"/>
    <property type="match status" value="1"/>
</dbReference>
<dbReference type="SUPFAM" id="SSF89372">
    <property type="entry name" value="Fucose-specific lectin"/>
    <property type="match status" value="1"/>
</dbReference>
<proteinExistence type="predicted"/>
<comment type="caution">
    <text evidence="3">The sequence shown here is derived from an EMBL/GenBank/DDBJ whole genome shotgun (WGS) entry which is preliminary data.</text>
</comment>
<dbReference type="EMBL" id="QJSX01000010">
    <property type="protein sequence ID" value="PYE53092.1"/>
    <property type="molecule type" value="Genomic_DNA"/>
</dbReference>
<gene>
    <name evidence="3" type="ORF">DES52_11075</name>
</gene>
<dbReference type="GO" id="GO:0006508">
    <property type="term" value="P:proteolysis"/>
    <property type="evidence" value="ECO:0007669"/>
    <property type="project" value="InterPro"/>
</dbReference>
<evidence type="ECO:0000313" key="4">
    <source>
        <dbReference type="Proteomes" id="UP000248326"/>
    </source>
</evidence>
<evidence type="ECO:0000256" key="1">
    <source>
        <dbReference type="SAM" id="SignalP"/>
    </source>
</evidence>
<dbReference type="Gene3D" id="2.120.10.70">
    <property type="entry name" value="Fucose-specific lectin"/>
    <property type="match status" value="1"/>
</dbReference>
<dbReference type="SMART" id="SM00235">
    <property type="entry name" value="ZnMc"/>
    <property type="match status" value="1"/>
</dbReference>
<reference evidence="3 4" key="1">
    <citation type="submission" date="2018-06" db="EMBL/GenBank/DDBJ databases">
        <title>Genomic Encyclopedia of Type Strains, Phase IV (KMG-IV): sequencing the most valuable type-strain genomes for metagenomic binning, comparative biology and taxonomic classification.</title>
        <authorList>
            <person name="Goeker M."/>
        </authorList>
    </citation>
    <scope>NUCLEOTIDE SEQUENCE [LARGE SCALE GENOMIC DNA]</scope>
    <source>
        <strain evidence="3 4">DSM 18048</strain>
    </source>
</reference>
<feature type="domain" description="Peptidase metallopeptidase" evidence="2">
    <location>
        <begin position="44"/>
        <end position="199"/>
    </location>
</feature>
<protein>
    <submittedName>
        <fullName evidence="3">Astacin (Peptidase family M12A)</fullName>
    </submittedName>
</protein>
<dbReference type="AlphaFoldDB" id="A0A318S641"/>